<organism evidence="3 4">
    <name type="scientific">Christiangramia aestuarii</name>
    <dbReference type="NCBI Taxonomy" id="1028746"/>
    <lineage>
        <taxon>Bacteria</taxon>
        <taxon>Pseudomonadati</taxon>
        <taxon>Bacteroidota</taxon>
        <taxon>Flavobacteriia</taxon>
        <taxon>Flavobacteriales</taxon>
        <taxon>Flavobacteriaceae</taxon>
        <taxon>Christiangramia</taxon>
    </lineage>
</organism>
<evidence type="ECO:0000313" key="4">
    <source>
        <dbReference type="Proteomes" id="UP000460416"/>
    </source>
</evidence>
<dbReference type="Proteomes" id="UP000460416">
    <property type="component" value="Unassembled WGS sequence"/>
</dbReference>
<dbReference type="InterPro" id="IPR002925">
    <property type="entry name" value="Dienelactn_hydro"/>
</dbReference>
<dbReference type="PROSITE" id="PS51257">
    <property type="entry name" value="PROKAR_LIPOPROTEIN"/>
    <property type="match status" value="1"/>
</dbReference>
<gene>
    <name evidence="3" type="ORF">FLP08_01560</name>
</gene>
<comment type="caution">
    <text evidence="3">The sequence shown here is derived from an EMBL/GenBank/DDBJ whole genome shotgun (WGS) entry which is preliminary data.</text>
</comment>
<feature type="signal peptide" evidence="1">
    <location>
        <begin position="1"/>
        <end position="23"/>
    </location>
</feature>
<dbReference type="InterPro" id="IPR050261">
    <property type="entry name" value="FrsA_esterase"/>
</dbReference>
<accession>A0A7M3SXC2</accession>
<sequence length="264" mass="28951">MKKLVFRSILVVLITFFSISCSSDDNDSPSTPDRTSADVEADFQALDLTTGVNDVSLQSVEGRTWNFRLIIPESAGTSERPLILTLHGASGGNPDAHKSTACYTEPGFEAIDPIILSPNGGNNLWTDAVNQQMILSLLFLVNKYQNVNEDRVVVTGYSNGGNGAWFYAEVVQGLFSASIPMVSSYNTYSTAGTPRQINIPLYVIHGENDELFPLAETQEWVEATRSAGTDVTMEVAPGLGHYEPCEYVPYVKNAVEWLQNDVWN</sequence>
<feature type="chain" id="PRO_5029470035" description="Dienelactone hydrolase domain-containing protein" evidence="1">
    <location>
        <begin position="24"/>
        <end position="264"/>
    </location>
</feature>
<dbReference type="GO" id="GO:0016787">
    <property type="term" value="F:hydrolase activity"/>
    <property type="evidence" value="ECO:0007669"/>
    <property type="project" value="InterPro"/>
</dbReference>
<evidence type="ECO:0000313" key="3">
    <source>
        <dbReference type="EMBL" id="MUP41253.1"/>
    </source>
</evidence>
<dbReference type="InterPro" id="IPR029058">
    <property type="entry name" value="AB_hydrolase_fold"/>
</dbReference>
<dbReference type="SUPFAM" id="SSF53474">
    <property type="entry name" value="alpha/beta-Hydrolases"/>
    <property type="match status" value="1"/>
</dbReference>
<dbReference type="EMBL" id="VJVW01000001">
    <property type="protein sequence ID" value="MUP41253.1"/>
    <property type="molecule type" value="Genomic_DNA"/>
</dbReference>
<keyword evidence="1" id="KW-0732">Signal</keyword>
<dbReference type="OrthoDB" id="9777090at2"/>
<reference evidence="3 4" key="1">
    <citation type="submission" date="2019-07" db="EMBL/GenBank/DDBJ databases">
        <title>Gramella aestuarii sp. nov., isolated from a tidal flat, and emended description of Gramella echinicola.</title>
        <authorList>
            <person name="Liu L."/>
        </authorList>
    </citation>
    <scope>NUCLEOTIDE SEQUENCE [LARGE SCALE GENOMIC DNA]</scope>
    <source>
        <strain evidence="3 4">BS12</strain>
    </source>
</reference>
<dbReference type="RefSeq" id="WP_156273352.1">
    <property type="nucleotide sequence ID" value="NZ_BAABGI010000002.1"/>
</dbReference>
<evidence type="ECO:0000259" key="2">
    <source>
        <dbReference type="Pfam" id="PF01738"/>
    </source>
</evidence>
<protein>
    <recommendedName>
        <fullName evidence="2">Dienelactone hydrolase domain-containing protein</fullName>
    </recommendedName>
</protein>
<feature type="domain" description="Dienelactone hydrolase" evidence="2">
    <location>
        <begin position="80"/>
        <end position="256"/>
    </location>
</feature>
<keyword evidence="4" id="KW-1185">Reference proteome</keyword>
<dbReference type="Pfam" id="PF01738">
    <property type="entry name" value="DLH"/>
    <property type="match status" value="1"/>
</dbReference>
<dbReference type="Gene3D" id="3.40.50.1820">
    <property type="entry name" value="alpha/beta hydrolase"/>
    <property type="match status" value="1"/>
</dbReference>
<proteinExistence type="predicted"/>
<dbReference type="PANTHER" id="PTHR22946">
    <property type="entry name" value="DIENELACTONE HYDROLASE DOMAIN-CONTAINING PROTEIN-RELATED"/>
    <property type="match status" value="1"/>
</dbReference>
<name>A0A7M3SXC2_9FLAO</name>
<dbReference type="AlphaFoldDB" id="A0A7M3SXC2"/>
<evidence type="ECO:0000256" key="1">
    <source>
        <dbReference type="SAM" id="SignalP"/>
    </source>
</evidence>